<dbReference type="SUPFAM" id="SSF46458">
    <property type="entry name" value="Globin-like"/>
    <property type="match status" value="1"/>
</dbReference>
<organism evidence="2 3">
    <name type="scientific">Paenibacillus polymyxa</name>
    <name type="common">Bacillus polymyxa</name>
    <dbReference type="NCBI Taxonomy" id="1406"/>
    <lineage>
        <taxon>Bacteria</taxon>
        <taxon>Bacillati</taxon>
        <taxon>Bacillota</taxon>
        <taxon>Bacilli</taxon>
        <taxon>Bacillales</taxon>
        <taxon>Paenibacillaceae</taxon>
        <taxon>Paenibacillus</taxon>
    </lineage>
</organism>
<evidence type="ECO:0000313" key="2">
    <source>
        <dbReference type="EMBL" id="SUA68496.1"/>
    </source>
</evidence>
<dbReference type="InterPro" id="IPR009050">
    <property type="entry name" value="Globin-like_sf"/>
</dbReference>
<name>A0A378XWL3_PAEPO</name>
<dbReference type="AlphaFoldDB" id="A0A378XWL3"/>
<protein>
    <submittedName>
        <fullName evidence="2">Heme-based aerotactic transducer HemAT</fullName>
    </submittedName>
</protein>
<dbReference type="EMBL" id="UGSC01000001">
    <property type="protein sequence ID" value="SUA68496.1"/>
    <property type="molecule type" value="Genomic_DNA"/>
</dbReference>
<accession>A0A378XWL3</accession>
<proteinExistence type="predicted"/>
<dbReference type="GO" id="GO:0020037">
    <property type="term" value="F:heme binding"/>
    <property type="evidence" value="ECO:0007669"/>
    <property type="project" value="InterPro"/>
</dbReference>
<dbReference type="GO" id="GO:0019825">
    <property type="term" value="F:oxygen binding"/>
    <property type="evidence" value="ECO:0007669"/>
    <property type="project" value="InterPro"/>
</dbReference>
<dbReference type="Pfam" id="PF11563">
    <property type="entry name" value="Protoglobin"/>
    <property type="match status" value="1"/>
</dbReference>
<reference evidence="2 3" key="1">
    <citation type="submission" date="2018-06" db="EMBL/GenBank/DDBJ databases">
        <authorList>
            <consortium name="Pathogen Informatics"/>
            <person name="Doyle S."/>
        </authorList>
    </citation>
    <scope>NUCLEOTIDE SEQUENCE [LARGE SCALE GENOMIC DNA]</scope>
    <source>
        <strain evidence="2 3">NCTC10343</strain>
    </source>
</reference>
<dbReference type="InterPro" id="IPR012292">
    <property type="entry name" value="Globin/Proto"/>
</dbReference>
<sequence length="54" mass="6332">MIHVAESRLKQIQYIGITDGDLALLHHYQGLFQSIVNEVVDRFYEHVEKVPHLM</sequence>
<evidence type="ECO:0000313" key="3">
    <source>
        <dbReference type="Proteomes" id="UP000254400"/>
    </source>
</evidence>
<evidence type="ECO:0000259" key="1">
    <source>
        <dbReference type="Pfam" id="PF11563"/>
    </source>
</evidence>
<dbReference type="Gene3D" id="1.10.490.10">
    <property type="entry name" value="Globins"/>
    <property type="match status" value="1"/>
</dbReference>
<feature type="domain" description="Globin-sensor" evidence="1">
    <location>
        <begin position="10"/>
        <end position="54"/>
    </location>
</feature>
<gene>
    <name evidence="2" type="primary">hemAT</name>
    <name evidence="2" type="ORF">NCTC10343_01712</name>
</gene>
<dbReference type="Proteomes" id="UP000254400">
    <property type="component" value="Unassembled WGS sequence"/>
</dbReference>
<dbReference type="InterPro" id="IPR044398">
    <property type="entry name" value="Globin-sensor_dom"/>
</dbReference>